<sequence length="159" mass="17560">MYPLCQLLILFVLLFSITSCQQKLANTTTTEDSTHTASNTADKSWVSYSGTLPCADCNGIVTVLSLYQPAGPNADLLFKLEETYKGMQSGKDVTLHSEGSYGILQGITATPNISIIQLNPEKDKALQRFFQRINNNELKMLDKDGKAFAGDLNYSLFHK</sequence>
<proteinExistence type="predicted"/>
<dbReference type="RefSeq" id="WP_354661896.1">
    <property type="nucleotide sequence ID" value="NZ_JBEXAC010000002.1"/>
</dbReference>
<feature type="signal peptide" evidence="1">
    <location>
        <begin position="1"/>
        <end position="25"/>
    </location>
</feature>
<dbReference type="EMBL" id="JBEXAC010000002">
    <property type="protein sequence ID" value="MET6999328.1"/>
    <property type="molecule type" value="Genomic_DNA"/>
</dbReference>
<evidence type="ECO:0000256" key="1">
    <source>
        <dbReference type="SAM" id="SignalP"/>
    </source>
</evidence>
<name>A0ABV2T8H0_9BACT</name>
<dbReference type="Gene3D" id="2.40.128.640">
    <property type="match status" value="1"/>
</dbReference>
<evidence type="ECO:0000313" key="2">
    <source>
        <dbReference type="EMBL" id="MET6999328.1"/>
    </source>
</evidence>
<keyword evidence="1" id="KW-0732">Signal</keyword>
<dbReference type="Proteomes" id="UP001549749">
    <property type="component" value="Unassembled WGS sequence"/>
</dbReference>
<accession>A0ABV2T8H0</accession>
<protein>
    <submittedName>
        <fullName evidence="2">Copper resistance protein NlpE</fullName>
    </submittedName>
</protein>
<organism evidence="2 3">
    <name type="scientific">Chitinophaga defluvii</name>
    <dbReference type="NCBI Taxonomy" id="3163343"/>
    <lineage>
        <taxon>Bacteria</taxon>
        <taxon>Pseudomonadati</taxon>
        <taxon>Bacteroidota</taxon>
        <taxon>Chitinophagia</taxon>
        <taxon>Chitinophagales</taxon>
        <taxon>Chitinophagaceae</taxon>
        <taxon>Chitinophaga</taxon>
    </lineage>
</organism>
<feature type="chain" id="PRO_5047143845" evidence="1">
    <location>
        <begin position="26"/>
        <end position="159"/>
    </location>
</feature>
<dbReference type="Pfam" id="PF04170">
    <property type="entry name" value="NlpE"/>
    <property type="match status" value="1"/>
</dbReference>
<dbReference type="InterPro" id="IPR007298">
    <property type="entry name" value="Cu-R_lipoprotein_NlpE"/>
</dbReference>
<gene>
    <name evidence="2" type="ORF">ABR189_18210</name>
</gene>
<keyword evidence="3" id="KW-1185">Reference proteome</keyword>
<comment type="caution">
    <text evidence="2">The sequence shown here is derived from an EMBL/GenBank/DDBJ whole genome shotgun (WGS) entry which is preliminary data.</text>
</comment>
<evidence type="ECO:0000313" key="3">
    <source>
        <dbReference type="Proteomes" id="UP001549749"/>
    </source>
</evidence>
<reference evidence="2 3" key="1">
    <citation type="submission" date="2024-06" db="EMBL/GenBank/DDBJ databases">
        <title>Chitinophaga defluvii sp. nov., isolated from municipal sewage.</title>
        <authorList>
            <person name="Zhang L."/>
        </authorList>
    </citation>
    <scope>NUCLEOTIDE SEQUENCE [LARGE SCALE GENOMIC DNA]</scope>
    <source>
        <strain evidence="2 3">H8</strain>
    </source>
</reference>